<organism evidence="2 3">
    <name type="scientific">Sphingobacterium alimentarium</name>
    <dbReference type="NCBI Taxonomy" id="797292"/>
    <lineage>
        <taxon>Bacteria</taxon>
        <taxon>Pseudomonadati</taxon>
        <taxon>Bacteroidota</taxon>
        <taxon>Sphingobacteriia</taxon>
        <taxon>Sphingobacteriales</taxon>
        <taxon>Sphingobacteriaceae</taxon>
        <taxon>Sphingobacterium</taxon>
    </lineage>
</organism>
<keyword evidence="3" id="KW-1185">Reference proteome</keyword>
<feature type="transmembrane region" description="Helical" evidence="1">
    <location>
        <begin position="12"/>
        <end position="32"/>
    </location>
</feature>
<proteinExistence type="predicted"/>
<evidence type="ECO:0000256" key="1">
    <source>
        <dbReference type="SAM" id="Phobius"/>
    </source>
</evidence>
<gene>
    <name evidence="2" type="ORF">EDC17_1001103</name>
</gene>
<name>A0A4R3W0P0_9SPHI</name>
<evidence type="ECO:0000313" key="2">
    <source>
        <dbReference type="EMBL" id="TCV20760.1"/>
    </source>
</evidence>
<dbReference type="Proteomes" id="UP000295197">
    <property type="component" value="Unassembled WGS sequence"/>
</dbReference>
<sequence>MKNRVYSERQSFWNWWLIILFVGLFVWLLYPLLLTDKTFTSEDWVGLGLLVLVLMLLFVKLHTRIDKAGITIRFFPFVIKRTWSWDMIDSVYIKKYSIVDYGGWGYRVGKNGIAYNTKGNFGLQLILKNGARIMIGTQRPEEVKDMVDTYKQMEHENIH</sequence>
<dbReference type="EMBL" id="SMBZ01000001">
    <property type="protein sequence ID" value="TCV20760.1"/>
    <property type="molecule type" value="Genomic_DNA"/>
</dbReference>
<keyword evidence="1" id="KW-0472">Membrane</keyword>
<comment type="caution">
    <text evidence="2">The sequence shown here is derived from an EMBL/GenBank/DDBJ whole genome shotgun (WGS) entry which is preliminary data.</text>
</comment>
<reference evidence="2 3" key="1">
    <citation type="submission" date="2019-03" db="EMBL/GenBank/DDBJ databases">
        <title>Genomic Encyclopedia of Type Strains, Phase IV (KMG-IV): sequencing the most valuable type-strain genomes for metagenomic binning, comparative biology and taxonomic classification.</title>
        <authorList>
            <person name="Goeker M."/>
        </authorList>
    </citation>
    <scope>NUCLEOTIDE SEQUENCE [LARGE SCALE GENOMIC DNA]</scope>
    <source>
        <strain evidence="2 3">DSM 22362</strain>
    </source>
</reference>
<evidence type="ECO:0008006" key="4">
    <source>
        <dbReference type="Google" id="ProtNLM"/>
    </source>
</evidence>
<keyword evidence="1" id="KW-1133">Transmembrane helix</keyword>
<accession>A0A4R3W0P0</accession>
<protein>
    <recommendedName>
        <fullName evidence="4">PH (Pleckstrin Homology) domain-containing protein</fullName>
    </recommendedName>
</protein>
<dbReference type="AlphaFoldDB" id="A0A4R3W0P0"/>
<evidence type="ECO:0000313" key="3">
    <source>
        <dbReference type="Proteomes" id="UP000295197"/>
    </source>
</evidence>
<feature type="transmembrane region" description="Helical" evidence="1">
    <location>
        <begin position="44"/>
        <end position="63"/>
    </location>
</feature>
<keyword evidence="1" id="KW-0812">Transmembrane</keyword>